<dbReference type="InterPro" id="IPR011059">
    <property type="entry name" value="Metal-dep_hydrolase_composite"/>
</dbReference>
<proteinExistence type="predicted"/>
<dbReference type="Gene3D" id="2.30.40.10">
    <property type="entry name" value="Urease, subunit C, domain 1"/>
    <property type="match status" value="1"/>
</dbReference>
<dbReference type="PANTHER" id="PTHR43794:SF11">
    <property type="entry name" value="AMIDOHYDROLASE-RELATED DOMAIN-CONTAINING PROTEIN"/>
    <property type="match status" value="1"/>
</dbReference>
<dbReference type="SUPFAM" id="SSF51338">
    <property type="entry name" value="Composite domain of metallo-dependent hydrolases"/>
    <property type="match status" value="1"/>
</dbReference>
<feature type="domain" description="Amidohydrolase-related" evidence="2">
    <location>
        <begin position="57"/>
        <end position="415"/>
    </location>
</feature>
<sequence>MLRRYEAEYVLFPTGLEPNGCLIVNDTSGQIVAAGARDVLQSEYQDVPVTLWPNRLLMPGTINVHAHAFQHLARGRGVDRPFLTWRDEALYRLTPHLDPETLYLGSQLAFLEMLQAGVTTVAEFFYLHGDGLASDRAVIQAARDVGIRLVLARTFYDWNGAPTAYRETIDQAVQRTQTLAAEVADDPQVIIHIAPHSLHGASDAMIREAHALARELQVPCHIHVAEEPFEVDEVRSRTGHTPVAHLAELGVLGPNTIAVHLVCLTDGDIDLVAETGTRWAYCPSSNLFLADGIAPLRQLLARQVVAGLGTDGGCSNNRANLFEEMRMAALVHKGVSRDATVLGHDRVLEMGTIGGSELLQLPTGRLEPGFYADFIGIDLTHPSLIPWTESTLAANVVYAMQPDAVRDVVVAGRPVVRDGVHRAIDNTQLNRQVQALVNGWSP</sequence>
<dbReference type="CDD" id="cd01298">
    <property type="entry name" value="ATZ_TRZ_like"/>
    <property type="match status" value="1"/>
</dbReference>
<evidence type="ECO:0000313" key="3">
    <source>
        <dbReference type="EMBL" id="NMP24533.1"/>
    </source>
</evidence>
<dbReference type="RefSeq" id="WP_169102729.1">
    <property type="nucleotide sequence ID" value="NZ_JABBVZ010000119.1"/>
</dbReference>
<dbReference type="Proteomes" id="UP000533476">
    <property type="component" value="Unassembled WGS sequence"/>
</dbReference>
<dbReference type="EMBL" id="JABBVZ010000119">
    <property type="protein sequence ID" value="NMP24533.1"/>
    <property type="molecule type" value="Genomic_DNA"/>
</dbReference>
<name>A0A7Y0L741_9FIRM</name>
<dbReference type="AlphaFoldDB" id="A0A7Y0L741"/>
<dbReference type="GO" id="GO:0016810">
    <property type="term" value="F:hydrolase activity, acting on carbon-nitrogen (but not peptide) bonds"/>
    <property type="evidence" value="ECO:0007669"/>
    <property type="project" value="InterPro"/>
</dbReference>
<keyword evidence="1 3" id="KW-0378">Hydrolase</keyword>
<reference evidence="3 4" key="1">
    <citation type="submission" date="2020-04" db="EMBL/GenBank/DDBJ databases">
        <authorList>
            <person name="Zhang R."/>
            <person name="Schippers A."/>
        </authorList>
    </citation>
    <scope>NUCLEOTIDE SEQUENCE [LARGE SCALE GENOMIC DNA]</scope>
    <source>
        <strain evidence="3 4">DSM 109850</strain>
    </source>
</reference>
<evidence type="ECO:0000313" key="4">
    <source>
        <dbReference type="Proteomes" id="UP000533476"/>
    </source>
</evidence>
<dbReference type="Pfam" id="PF01979">
    <property type="entry name" value="Amidohydro_1"/>
    <property type="match status" value="1"/>
</dbReference>
<accession>A0A7Y0L741</accession>
<evidence type="ECO:0000256" key="1">
    <source>
        <dbReference type="ARBA" id="ARBA00022801"/>
    </source>
</evidence>
<comment type="caution">
    <text evidence="3">The sequence shown here is derived from an EMBL/GenBank/DDBJ whole genome shotgun (WGS) entry which is preliminary data.</text>
</comment>
<protein>
    <submittedName>
        <fullName evidence="3">Amidohydrolase</fullName>
    </submittedName>
</protein>
<dbReference type="Gene3D" id="3.20.20.140">
    <property type="entry name" value="Metal-dependent hydrolases"/>
    <property type="match status" value="1"/>
</dbReference>
<dbReference type="InterPro" id="IPR006680">
    <property type="entry name" value="Amidohydro-rel"/>
</dbReference>
<evidence type="ECO:0000259" key="2">
    <source>
        <dbReference type="Pfam" id="PF01979"/>
    </source>
</evidence>
<dbReference type="SUPFAM" id="SSF51556">
    <property type="entry name" value="Metallo-dependent hydrolases"/>
    <property type="match status" value="1"/>
</dbReference>
<dbReference type="PANTHER" id="PTHR43794">
    <property type="entry name" value="AMINOHYDROLASE SSNA-RELATED"/>
    <property type="match status" value="1"/>
</dbReference>
<dbReference type="InterPro" id="IPR050287">
    <property type="entry name" value="MTA/SAH_deaminase"/>
</dbReference>
<keyword evidence="4" id="KW-1185">Reference proteome</keyword>
<organism evidence="3 4">
    <name type="scientific">Sulfobacillus harzensis</name>
    <dbReference type="NCBI Taxonomy" id="2729629"/>
    <lineage>
        <taxon>Bacteria</taxon>
        <taxon>Bacillati</taxon>
        <taxon>Bacillota</taxon>
        <taxon>Clostridia</taxon>
        <taxon>Eubacteriales</taxon>
        <taxon>Clostridiales Family XVII. Incertae Sedis</taxon>
        <taxon>Sulfobacillus</taxon>
    </lineage>
</organism>
<dbReference type="InterPro" id="IPR032466">
    <property type="entry name" value="Metal_Hydrolase"/>
</dbReference>
<gene>
    <name evidence="3" type="ORF">HIJ39_19645</name>
</gene>